<reference evidence="2" key="1">
    <citation type="submission" date="2023-03" db="EMBL/GenBank/DDBJ databases">
        <title>Massive genome expansion in bonnet fungi (Mycena s.s.) driven by repeated elements and novel gene families across ecological guilds.</title>
        <authorList>
            <consortium name="Lawrence Berkeley National Laboratory"/>
            <person name="Harder C.B."/>
            <person name="Miyauchi S."/>
            <person name="Viragh M."/>
            <person name="Kuo A."/>
            <person name="Thoen E."/>
            <person name="Andreopoulos B."/>
            <person name="Lu D."/>
            <person name="Skrede I."/>
            <person name="Drula E."/>
            <person name="Henrissat B."/>
            <person name="Morin E."/>
            <person name="Kohler A."/>
            <person name="Barry K."/>
            <person name="LaButti K."/>
            <person name="Morin E."/>
            <person name="Salamov A."/>
            <person name="Lipzen A."/>
            <person name="Mereny Z."/>
            <person name="Hegedus B."/>
            <person name="Baldrian P."/>
            <person name="Stursova M."/>
            <person name="Weitz H."/>
            <person name="Taylor A."/>
            <person name="Grigoriev I.V."/>
            <person name="Nagy L.G."/>
            <person name="Martin F."/>
            <person name="Kauserud H."/>
        </authorList>
    </citation>
    <scope>NUCLEOTIDE SEQUENCE</scope>
    <source>
        <strain evidence="2">CBHHK002</strain>
    </source>
</reference>
<accession>A0AAD7E8E5</accession>
<organism evidence="2 3">
    <name type="scientific">Mycena albidolilacea</name>
    <dbReference type="NCBI Taxonomy" id="1033008"/>
    <lineage>
        <taxon>Eukaryota</taxon>
        <taxon>Fungi</taxon>
        <taxon>Dikarya</taxon>
        <taxon>Basidiomycota</taxon>
        <taxon>Agaricomycotina</taxon>
        <taxon>Agaricomycetes</taxon>
        <taxon>Agaricomycetidae</taxon>
        <taxon>Agaricales</taxon>
        <taxon>Marasmiineae</taxon>
        <taxon>Mycenaceae</taxon>
        <taxon>Mycena</taxon>
    </lineage>
</organism>
<feature type="chain" id="PRO_5042009963" evidence="1">
    <location>
        <begin position="19"/>
        <end position="414"/>
    </location>
</feature>
<dbReference type="EMBL" id="JARIHO010000113">
    <property type="protein sequence ID" value="KAJ7302666.1"/>
    <property type="molecule type" value="Genomic_DNA"/>
</dbReference>
<feature type="signal peptide" evidence="1">
    <location>
        <begin position="1"/>
        <end position="18"/>
    </location>
</feature>
<gene>
    <name evidence="2" type="ORF">DFH08DRAFT_794335</name>
</gene>
<protein>
    <submittedName>
        <fullName evidence="2">Uncharacterized protein</fullName>
    </submittedName>
</protein>
<sequence length="414" mass="38016">MVYYASILLASILPAVMGIKLNTPVDTAADGTLLITWTPAATDPTMAMVLDGPISVDIATGVASAAGNTSVGLGNIPPGTYKLQAVVGDDLETVLDTSGDFKILAAGTAAAAPPAAAPPAAAPPAAAPPAASSAAAAPPAAAAAGTNAAGGPPFDPAGVPNVGNGAGKQFIGGQCLNAADCASGCCAGPSGICSGPGAQTQAGKTGCGFVSGSSSLTTAAAAAASPPAAAPAAAAPPAAAAGTNAAGGPPFDPAGVPNVGNGAGKQFIGGQCLNAADCASGCCAGPSGICSGPGAQTQAGKTGCGFVSGSSSLTTGAAAAPAAAAPAASKAGTNAAGGPPFDPAGVPNVGNGAGKQFIGGQCLAAADCASGCCAGPSGICSGVGAQTQAGKTGCGFVSKRFVTRSRAVLADLLQ</sequence>
<evidence type="ECO:0000256" key="1">
    <source>
        <dbReference type="SAM" id="SignalP"/>
    </source>
</evidence>
<dbReference type="AlphaFoldDB" id="A0AAD7E8E5"/>
<comment type="caution">
    <text evidence="2">The sequence shown here is derived from an EMBL/GenBank/DDBJ whole genome shotgun (WGS) entry which is preliminary data.</text>
</comment>
<keyword evidence="1" id="KW-0732">Signal</keyword>
<evidence type="ECO:0000313" key="2">
    <source>
        <dbReference type="EMBL" id="KAJ7302666.1"/>
    </source>
</evidence>
<keyword evidence="3" id="KW-1185">Reference proteome</keyword>
<evidence type="ECO:0000313" key="3">
    <source>
        <dbReference type="Proteomes" id="UP001218218"/>
    </source>
</evidence>
<dbReference type="Proteomes" id="UP001218218">
    <property type="component" value="Unassembled WGS sequence"/>
</dbReference>
<name>A0AAD7E8E5_9AGAR</name>
<proteinExistence type="predicted"/>